<proteinExistence type="predicted"/>
<evidence type="ECO:0000256" key="1">
    <source>
        <dbReference type="SAM" id="MobiDB-lite"/>
    </source>
</evidence>
<keyword evidence="3" id="KW-1185">Reference proteome</keyword>
<organism evidence="2 3">
    <name type="scientific">Branchiostoma lanceolatum</name>
    <name type="common">Common lancelet</name>
    <name type="synonym">Amphioxus lanceolatum</name>
    <dbReference type="NCBI Taxonomy" id="7740"/>
    <lineage>
        <taxon>Eukaryota</taxon>
        <taxon>Metazoa</taxon>
        <taxon>Chordata</taxon>
        <taxon>Cephalochordata</taxon>
        <taxon>Leptocardii</taxon>
        <taxon>Amphioxiformes</taxon>
        <taxon>Branchiostomatidae</taxon>
        <taxon>Branchiostoma</taxon>
    </lineage>
</organism>
<protein>
    <submittedName>
        <fullName evidence="2">Hypp6925 protein</fullName>
    </submittedName>
</protein>
<accession>A0A8K0E5E3</accession>
<reference evidence="2" key="1">
    <citation type="submission" date="2022-01" db="EMBL/GenBank/DDBJ databases">
        <authorList>
            <person name="Braso-Vives M."/>
        </authorList>
    </citation>
    <scope>NUCLEOTIDE SEQUENCE</scope>
</reference>
<dbReference type="Proteomes" id="UP000838412">
    <property type="component" value="Chromosome 13"/>
</dbReference>
<dbReference type="EMBL" id="OV696698">
    <property type="protein sequence ID" value="CAH1242656.1"/>
    <property type="molecule type" value="Genomic_DNA"/>
</dbReference>
<sequence length="85" mass="9058">MALSGQDCGNISLHGIEETTTSRNNPGTAAGTQEMTTPDQNQSQSGHSRREGEEAKKRHGEGQLAHLSKDPKTTTTRVLVMVTPG</sequence>
<dbReference type="AlphaFoldDB" id="A0A8K0E5E3"/>
<feature type="compositionally biased region" description="Polar residues" evidence="1">
    <location>
        <begin position="18"/>
        <end position="46"/>
    </location>
</feature>
<feature type="region of interest" description="Disordered" evidence="1">
    <location>
        <begin position="1"/>
        <end position="77"/>
    </location>
</feature>
<gene>
    <name evidence="2" type="primary">Hypp6925</name>
    <name evidence="2" type="ORF">BLAG_LOCUS5928</name>
</gene>
<name>A0A8K0E5E3_BRALA</name>
<evidence type="ECO:0000313" key="2">
    <source>
        <dbReference type="EMBL" id="CAH1242656.1"/>
    </source>
</evidence>
<evidence type="ECO:0000313" key="3">
    <source>
        <dbReference type="Proteomes" id="UP000838412"/>
    </source>
</evidence>